<proteinExistence type="predicted"/>
<accession>A0A2P1JU64</accession>
<dbReference type="RefSeq" id="YP_009837655.1">
    <property type="nucleotide sequence ID" value="NC_048702.1"/>
</dbReference>
<evidence type="ECO:0000313" key="1">
    <source>
        <dbReference type="EMBL" id="AVO22896.1"/>
    </source>
</evidence>
<reference evidence="1 2" key="1">
    <citation type="submission" date="2018-02" db="EMBL/GenBank/DDBJ databases">
        <title>Complete Genome Sequences of Erwinia amylovora Phages vB_EamP-S2 and vB_EamM-Bue1.</title>
        <authorList>
            <person name="Knecht L.E."/>
        </authorList>
    </citation>
    <scope>NUCLEOTIDE SEQUENCE [LARGE SCALE GENOMIC DNA]</scope>
</reference>
<protein>
    <submittedName>
        <fullName evidence="1">Late promoter transcription accessory protein</fullName>
    </submittedName>
</protein>
<dbReference type="Gene3D" id="1.10.10.2850">
    <property type="entry name" value="Phage late-transcription coactivator-like"/>
    <property type="match status" value="1"/>
</dbReference>
<dbReference type="Proteomes" id="UP000242372">
    <property type="component" value="Segment"/>
</dbReference>
<evidence type="ECO:0000313" key="2">
    <source>
        <dbReference type="Proteomes" id="UP000242372"/>
    </source>
</evidence>
<sequence>MPEDKVMTAEAFSERVLLRSLAANESILESLAAVVQDLDLEEESIKKLITPPLYSRLEAECADNRLIKNFKRSKKLDMFHGVL</sequence>
<dbReference type="Pfam" id="PF16805">
    <property type="entry name" value="Trans_coact"/>
    <property type="match status" value="1"/>
</dbReference>
<name>A0A2P1JU64_9CAUD</name>
<dbReference type="EMBL" id="MG973030">
    <property type="protein sequence ID" value="AVO22896.1"/>
    <property type="molecule type" value="Genomic_DNA"/>
</dbReference>
<dbReference type="InterPro" id="IPR031836">
    <property type="entry name" value="Trans_coact"/>
</dbReference>
<dbReference type="KEGG" id="vg:55607848"/>
<dbReference type="InterPro" id="IPR042071">
    <property type="entry name" value="Trans_coact_sf"/>
</dbReference>
<dbReference type="GeneID" id="55607848"/>
<keyword evidence="2" id="KW-1185">Reference proteome</keyword>
<organism evidence="1 2">
    <name type="scientific">Erwinia phage vB_EamM-Bue1</name>
    <dbReference type="NCBI Taxonomy" id="2099338"/>
    <lineage>
        <taxon>Viruses</taxon>
        <taxon>Duplodnaviria</taxon>
        <taxon>Heunggongvirae</taxon>
        <taxon>Uroviricota</taxon>
        <taxon>Caudoviricetes</taxon>
        <taxon>Pantevenvirales</taxon>
        <taxon>Ackermannviridae</taxon>
        <taxon>Nezavisimistyvirus</taxon>
        <taxon>Nezavisimistyvirus bue1</taxon>
    </lineage>
</organism>